<organism evidence="1 2">
    <name type="scientific">Pyropia yezoensis</name>
    <name type="common">Susabi-nori</name>
    <name type="synonym">Porphyra yezoensis</name>
    <dbReference type="NCBI Taxonomy" id="2788"/>
    <lineage>
        <taxon>Eukaryota</taxon>
        <taxon>Rhodophyta</taxon>
        <taxon>Bangiophyceae</taxon>
        <taxon>Bangiales</taxon>
        <taxon>Bangiaceae</taxon>
        <taxon>Pyropia</taxon>
    </lineage>
</organism>
<proteinExistence type="predicted"/>
<keyword evidence="2" id="KW-1185">Reference proteome</keyword>
<dbReference type="Proteomes" id="UP000798662">
    <property type="component" value="Chromosome 2"/>
</dbReference>
<name>A0ACC3C1M7_PYRYE</name>
<protein>
    <submittedName>
        <fullName evidence="1">Uncharacterized protein</fullName>
    </submittedName>
</protein>
<dbReference type="EMBL" id="CM020619">
    <property type="protein sequence ID" value="KAK1863861.1"/>
    <property type="molecule type" value="Genomic_DNA"/>
</dbReference>
<reference evidence="1" key="1">
    <citation type="submission" date="2019-11" db="EMBL/GenBank/DDBJ databases">
        <title>Nori genome reveals adaptations in red seaweeds to the harsh intertidal environment.</title>
        <authorList>
            <person name="Wang D."/>
            <person name="Mao Y."/>
        </authorList>
    </citation>
    <scope>NUCLEOTIDE SEQUENCE</scope>
    <source>
        <tissue evidence="1">Gametophyte</tissue>
    </source>
</reference>
<comment type="caution">
    <text evidence="1">The sequence shown here is derived from an EMBL/GenBank/DDBJ whole genome shotgun (WGS) entry which is preliminary data.</text>
</comment>
<evidence type="ECO:0000313" key="1">
    <source>
        <dbReference type="EMBL" id="KAK1863861.1"/>
    </source>
</evidence>
<sequence length="346" mass="37641">MASGGSVSGASRAGANQVVDEKQALSLKRREAMQNSKTLNKVRDTLKKDLIKLMFYSTSTSLAYPDLAITKRLARASVKTVLNITEAASREYFSSRVLLPVRKVDGEPQHYGVWSKLKLVLPYLMGPLKRHVLPVHLGKLKLTKESINDELAKLWKDGNTYTTWEQGTRAMGAAMSSLYGRAGNKAMTVPPSGVGSVAHRKGTTGTYALVSVCVRSYLDEVDMVAAGGSAAMTDKSLNRTRLIEELQLVSAFWPQQSDQVHKDVRLLDCSESIRANVTEHVDDDSYGVETDGDDFSADDNDPDDFGTCSSDNEEGHHSGGWVDGVRVGAWSALCDETGPGHQWDGG</sequence>
<evidence type="ECO:0000313" key="2">
    <source>
        <dbReference type="Proteomes" id="UP000798662"/>
    </source>
</evidence>
<gene>
    <name evidence="1" type="ORF">I4F81_006415</name>
</gene>
<accession>A0ACC3C1M7</accession>